<dbReference type="AlphaFoldDB" id="K0TJJ1"/>
<protein>
    <recommendedName>
        <fullName evidence="2">PH domain-containing protein</fullName>
    </recommendedName>
</protein>
<dbReference type="InterPro" id="IPR011993">
    <property type="entry name" value="PH-like_dom_sf"/>
</dbReference>
<dbReference type="Gene3D" id="2.30.29.30">
    <property type="entry name" value="Pleckstrin-homology domain (PH domain)/Phosphotyrosine-binding domain (PTB)"/>
    <property type="match status" value="2"/>
</dbReference>
<feature type="domain" description="PH" evidence="2">
    <location>
        <begin position="362"/>
        <end position="462"/>
    </location>
</feature>
<evidence type="ECO:0000256" key="1">
    <source>
        <dbReference type="SAM" id="MobiDB-lite"/>
    </source>
</evidence>
<dbReference type="Proteomes" id="UP000266841">
    <property type="component" value="Unassembled WGS sequence"/>
</dbReference>
<proteinExistence type="predicted"/>
<dbReference type="SMART" id="SM00233">
    <property type="entry name" value="PH"/>
    <property type="match status" value="2"/>
</dbReference>
<gene>
    <name evidence="3" type="ORF">THAOC_04263</name>
</gene>
<accession>K0TJJ1</accession>
<evidence type="ECO:0000313" key="3">
    <source>
        <dbReference type="EMBL" id="EJK74081.1"/>
    </source>
</evidence>
<evidence type="ECO:0000259" key="2">
    <source>
        <dbReference type="PROSITE" id="PS50003"/>
    </source>
</evidence>
<dbReference type="OMA" id="RIWVANT"/>
<dbReference type="Pfam" id="PF00169">
    <property type="entry name" value="PH"/>
    <property type="match status" value="1"/>
</dbReference>
<reference evidence="3 4" key="1">
    <citation type="journal article" date="2012" name="Genome Biol.">
        <title>Genome and low-iron response of an oceanic diatom adapted to chronic iron limitation.</title>
        <authorList>
            <person name="Lommer M."/>
            <person name="Specht M."/>
            <person name="Roy A.S."/>
            <person name="Kraemer L."/>
            <person name="Andreson R."/>
            <person name="Gutowska M.A."/>
            <person name="Wolf J."/>
            <person name="Bergner S.V."/>
            <person name="Schilhabel M.B."/>
            <person name="Klostermeier U.C."/>
            <person name="Beiko R.G."/>
            <person name="Rosenstiel P."/>
            <person name="Hippler M."/>
            <person name="Laroche J."/>
        </authorList>
    </citation>
    <scope>NUCLEOTIDE SEQUENCE [LARGE SCALE GENOMIC DNA]</scope>
    <source>
        <strain evidence="3 4">CCMP1005</strain>
    </source>
</reference>
<organism evidence="3 4">
    <name type="scientific">Thalassiosira oceanica</name>
    <name type="common">Marine diatom</name>
    <dbReference type="NCBI Taxonomy" id="159749"/>
    <lineage>
        <taxon>Eukaryota</taxon>
        <taxon>Sar</taxon>
        <taxon>Stramenopiles</taxon>
        <taxon>Ochrophyta</taxon>
        <taxon>Bacillariophyta</taxon>
        <taxon>Coscinodiscophyceae</taxon>
        <taxon>Thalassiosirophycidae</taxon>
        <taxon>Thalassiosirales</taxon>
        <taxon>Thalassiosiraceae</taxon>
        <taxon>Thalassiosira</taxon>
    </lineage>
</organism>
<dbReference type="CDD" id="cd00821">
    <property type="entry name" value="PH"/>
    <property type="match status" value="1"/>
</dbReference>
<dbReference type="SUPFAM" id="SSF50729">
    <property type="entry name" value="PH domain-like"/>
    <property type="match status" value="2"/>
</dbReference>
<dbReference type="OrthoDB" id="185175at2759"/>
<dbReference type="PROSITE" id="PS50003">
    <property type="entry name" value="PH_DOMAIN"/>
    <property type="match status" value="2"/>
</dbReference>
<evidence type="ECO:0000313" key="4">
    <source>
        <dbReference type="Proteomes" id="UP000266841"/>
    </source>
</evidence>
<comment type="caution">
    <text evidence="3">The sequence shown here is derived from an EMBL/GenBank/DDBJ whole genome shotgun (WGS) entry which is preliminary data.</text>
</comment>
<dbReference type="EMBL" id="AGNL01003976">
    <property type="protein sequence ID" value="EJK74081.1"/>
    <property type="molecule type" value="Genomic_DNA"/>
</dbReference>
<dbReference type="eggNOG" id="ENOG502S66D">
    <property type="taxonomic scope" value="Eukaryota"/>
</dbReference>
<sequence>MVYGSAAVVHDESTCSTTETGAGPLSPTPQTHPTCPPHHQEDTIAMEHRMFCRATLSLLAQVEADTGNPDVIRMGRLKKSSRRIIKGRWKQKFVEIRRGMFSYYEEGKSGSRITRKDIPLSGSLCSVIPSSSSSGVVFELRVKGGGKRLWMATSREDRAAWVEAIRRAMAGPPSAVVDGYSPAKRLPDSSPYSMFAVIRDATSSARSKEEYLQAIELMRDKSLQVPVNFVKVNYAALGSPGDHAQTDVTEDLAQMWKDLRRDFVDVNGRVLSGEPFPEPIMGSLALEILSRYHGNDVTESQAVSCARDVLLACDRTKSSGDSYLCAENLCLNRDMVVLCPASTGAKPISIRVFGKKKALSSPRDIRGWVRSRIDEDGWDNLFFVLSDRVLSCYSKSETKPHHLLREIQMDGTSISAAAQESGIGLWHALCIRSNDGKLEQEFRFDDDFDFSLWKASLREAAAVGGGDEAVNDAAETAPKAEIVVSVINEYKVQAV</sequence>
<feature type="region of interest" description="Disordered" evidence="1">
    <location>
        <begin position="13"/>
        <end position="40"/>
    </location>
</feature>
<name>K0TJJ1_THAOC</name>
<dbReference type="InterPro" id="IPR001849">
    <property type="entry name" value="PH_domain"/>
</dbReference>
<keyword evidence="4" id="KW-1185">Reference proteome</keyword>
<feature type="domain" description="PH" evidence="2">
    <location>
        <begin position="70"/>
        <end position="170"/>
    </location>
</feature>